<proteinExistence type="predicted"/>
<evidence type="ECO:0000313" key="3">
    <source>
        <dbReference type="Proteomes" id="UP000002051"/>
    </source>
</evidence>
<name>A0A072UJ00_MEDTR</name>
<dbReference type="Proteomes" id="UP000002051">
    <property type="component" value="Chromosome 4"/>
</dbReference>
<evidence type="ECO:0000313" key="1">
    <source>
        <dbReference type="EMBL" id="KEH29376.1"/>
    </source>
</evidence>
<dbReference type="AlphaFoldDB" id="A0A072UJ00"/>
<accession>A0A072UJ00</accession>
<gene>
    <name evidence="1" type="ordered locus">MTR_4g035995</name>
</gene>
<reference evidence="1 3" key="1">
    <citation type="journal article" date="2011" name="Nature">
        <title>The Medicago genome provides insight into the evolution of rhizobial symbioses.</title>
        <authorList>
            <person name="Young N.D."/>
            <person name="Debelle F."/>
            <person name="Oldroyd G.E."/>
            <person name="Geurts R."/>
            <person name="Cannon S.B."/>
            <person name="Udvardi M.K."/>
            <person name="Benedito V.A."/>
            <person name="Mayer K.F."/>
            <person name="Gouzy J."/>
            <person name="Schoof H."/>
            <person name="Van de Peer Y."/>
            <person name="Proost S."/>
            <person name="Cook D.R."/>
            <person name="Meyers B.C."/>
            <person name="Spannagl M."/>
            <person name="Cheung F."/>
            <person name="De Mita S."/>
            <person name="Krishnakumar V."/>
            <person name="Gundlach H."/>
            <person name="Zhou S."/>
            <person name="Mudge J."/>
            <person name="Bharti A.K."/>
            <person name="Murray J.D."/>
            <person name="Naoumkina M.A."/>
            <person name="Rosen B."/>
            <person name="Silverstein K.A."/>
            <person name="Tang H."/>
            <person name="Rombauts S."/>
            <person name="Zhao P.X."/>
            <person name="Zhou P."/>
            <person name="Barbe V."/>
            <person name="Bardou P."/>
            <person name="Bechner M."/>
            <person name="Bellec A."/>
            <person name="Berger A."/>
            <person name="Berges H."/>
            <person name="Bidwell S."/>
            <person name="Bisseling T."/>
            <person name="Choisne N."/>
            <person name="Couloux A."/>
            <person name="Denny R."/>
            <person name="Deshpande S."/>
            <person name="Dai X."/>
            <person name="Doyle J.J."/>
            <person name="Dudez A.M."/>
            <person name="Farmer A.D."/>
            <person name="Fouteau S."/>
            <person name="Franken C."/>
            <person name="Gibelin C."/>
            <person name="Gish J."/>
            <person name="Goldstein S."/>
            <person name="Gonzalez A.J."/>
            <person name="Green P.J."/>
            <person name="Hallab A."/>
            <person name="Hartog M."/>
            <person name="Hua A."/>
            <person name="Humphray S.J."/>
            <person name="Jeong D.H."/>
            <person name="Jing Y."/>
            <person name="Jocker A."/>
            <person name="Kenton S.M."/>
            <person name="Kim D.J."/>
            <person name="Klee K."/>
            <person name="Lai H."/>
            <person name="Lang C."/>
            <person name="Lin S."/>
            <person name="Macmil S.L."/>
            <person name="Magdelenat G."/>
            <person name="Matthews L."/>
            <person name="McCorrison J."/>
            <person name="Monaghan E.L."/>
            <person name="Mun J.H."/>
            <person name="Najar F.Z."/>
            <person name="Nicholson C."/>
            <person name="Noirot C."/>
            <person name="O'Bleness M."/>
            <person name="Paule C.R."/>
            <person name="Poulain J."/>
            <person name="Prion F."/>
            <person name="Qin B."/>
            <person name="Qu C."/>
            <person name="Retzel E.F."/>
            <person name="Riddle C."/>
            <person name="Sallet E."/>
            <person name="Samain S."/>
            <person name="Samson N."/>
            <person name="Sanders I."/>
            <person name="Saurat O."/>
            <person name="Scarpelli C."/>
            <person name="Schiex T."/>
            <person name="Segurens B."/>
            <person name="Severin A.J."/>
            <person name="Sherrier D.J."/>
            <person name="Shi R."/>
            <person name="Sims S."/>
            <person name="Singer S.R."/>
            <person name="Sinharoy S."/>
            <person name="Sterck L."/>
            <person name="Viollet A."/>
            <person name="Wang B.B."/>
            <person name="Wang K."/>
            <person name="Wang M."/>
            <person name="Wang X."/>
            <person name="Warfsmann J."/>
            <person name="Weissenbach J."/>
            <person name="White D.D."/>
            <person name="White J.D."/>
            <person name="Wiley G.B."/>
            <person name="Wincker P."/>
            <person name="Xing Y."/>
            <person name="Yang L."/>
            <person name="Yao Z."/>
            <person name="Ying F."/>
            <person name="Zhai J."/>
            <person name="Zhou L."/>
            <person name="Zuber A."/>
            <person name="Denarie J."/>
            <person name="Dixon R.A."/>
            <person name="May G.D."/>
            <person name="Schwartz D.C."/>
            <person name="Rogers J."/>
            <person name="Quetier F."/>
            <person name="Town C.D."/>
            <person name="Roe B.A."/>
        </authorList>
    </citation>
    <scope>NUCLEOTIDE SEQUENCE [LARGE SCALE GENOMIC DNA]</scope>
    <source>
        <strain evidence="1">A17</strain>
        <strain evidence="2 3">cv. Jemalong A17</strain>
    </source>
</reference>
<dbReference type="EnsemblPlants" id="KEH29376">
    <property type="protein sequence ID" value="KEH29376"/>
    <property type="gene ID" value="MTR_4g035995"/>
</dbReference>
<dbReference type="EMBL" id="CM001220">
    <property type="protein sequence ID" value="KEH29376.1"/>
    <property type="molecule type" value="Genomic_DNA"/>
</dbReference>
<reference evidence="2" key="3">
    <citation type="submission" date="2015-04" db="UniProtKB">
        <authorList>
            <consortium name="EnsemblPlants"/>
        </authorList>
    </citation>
    <scope>IDENTIFICATION</scope>
    <source>
        <strain evidence="2">cv. Jemalong A17</strain>
    </source>
</reference>
<evidence type="ECO:0000313" key="2">
    <source>
        <dbReference type="EnsemblPlants" id="KEH29376"/>
    </source>
</evidence>
<reference evidence="1 3" key="2">
    <citation type="journal article" date="2014" name="BMC Genomics">
        <title>An improved genome release (version Mt4.0) for the model legume Medicago truncatula.</title>
        <authorList>
            <person name="Tang H."/>
            <person name="Krishnakumar V."/>
            <person name="Bidwell S."/>
            <person name="Rosen B."/>
            <person name="Chan A."/>
            <person name="Zhou S."/>
            <person name="Gentzbittel L."/>
            <person name="Childs K.L."/>
            <person name="Yandell M."/>
            <person name="Gundlach H."/>
            <person name="Mayer K.F."/>
            <person name="Schwartz D.C."/>
            <person name="Town C.D."/>
        </authorList>
    </citation>
    <scope>GENOME REANNOTATION</scope>
    <source>
        <strain evidence="1">A17</strain>
        <strain evidence="2 3">cv. Jemalong A17</strain>
    </source>
</reference>
<organism evidence="1 3">
    <name type="scientific">Medicago truncatula</name>
    <name type="common">Barrel medic</name>
    <name type="synonym">Medicago tribuloides</name>
    <dbReference type="NCBI Taxonomy" id="3880"/>
    <lineage>
        <taxon>Eukaryota</taxon>
        <taxon>Viridiplantae</taxon>
        <taxon>Streptophyta</taxon>
        <taxon>Embryophyta</taxon>
        <taxon>Tracheophyta</taxon>
        <taxon>Spermatophyta</taxon>
        <taxon>Magnoliopsida</taxon>
        <taxon>eudicotyledons</taxon>
        <taxon>Gunneridae</taxon>
        <taxon>Pentapetalae</taxon>
        <taxon>rosids</taxon>
        <taxon>fabids</taxon>
        <taxon>Fabales</taxon>
        <taxon>Fabaceae</taxon>
        <taxon>Papilionoideae</taxon>
        <taxon>50 kb inversion clade</taxon>
        <taxon>NPAAA clade</taxon>
        <taxon>Hologalegina</taxon>
        <taxon>IRL clade</taxon>
        <taxon>Trifolieae</taxon>
        <taxon>Medicago</taxon>
    </lineage>
</organism>
<sequence>MANIHNSVSAFADQSNPFTMHNIHSPLSSSIFGRNTLPPLSTDSMNLLRQQMDESNHEMVNLLTRQIGSVFNPLIRDTNRSYQALTTQMGRIEDFFAPPQPVYQSIPQVQNQRPLRLMEPMVQRPQPMPQPQPIEPVIQGQLEVILVDRNNNVDEVVRNV</sequence>
<protein>
    <submittedName>
        <fullName evidence="1 2">Uncharacterized protein</fullName>
    </submittedName>
</protein>
<dbReference type="HOGENOM" id="CLU_1654770_0_0_1"/>
<keyword evidence="3" id="KW-1185">Reference proteome</keyword>